<evidence type="ECO:0000259" key="9">
    <source>
        <dbReference type="PROSITE" id="PS51012"/>
    </source>
</evidence>
<feature type="transmembrane region" description="Helical" evidence="8">
    <location>
        <begin position="264"/>
        <end position="288"/>
    </location>
</feature>
<dbReference type="OrthoDB" id="9808686at2"/>
<feature type="domain" description="ABC transmembrane type-2" evidence="9">
    <location>
        <begin position="148"/>
        <end position="376"/>
    </location>
</feature>
<dbReference type="Proteomes" id="UP000268313">
    <property type="component" value="Unassembled WGS sequence"/>
</dbReference>
<reference evidence="11" key="1">
    <citation type="submission" date="2018-09" db="EMBL/GenBank/DDBJ databases">
        <authorList>
            <person name="Livingstone P.G."/>
            <person name="Whitworth D.E."/>
        </authorList>
    </citation>
    <scope>NUCLEOTIDE SEQUENCE [LARGE SCALE GENOMIC DNA]</scope>
    <source>
        <strain evidence="11">CA043D</strain>
    </source>
</reference>
<dbReference type="EMBL" id="RAWE01000032">
    <property type="protein sequence ID" value="RKH04143.1"/>
    <property type="molecule type" value="Genomic_DNA"/>
</dbReference>
<evidence type="ECO:0000256" key="4">
    <source>
        <dbReference type="ARBA" id="ARBA00022475"/>
    </source>
</evidence>
<organism evidence="10 11">
    <name type="scientific">Corallococcus carmarthensis</name>
    <dbReference type="NCBI Taxonomy" id="2316728"/>
    <lineage>
        <taxon>Bacteria</taxon>
        <taxon>Pseudomonadati</taxon>
        <taxon>Myxococcota</taxon>
        <taxon>Myxococcia</taxon>
        <taxon>Myxococcales</taxon>
        <taxon>Cystobacterineae</taxon>
        <taxon>Myxococcaceae</taxon>
        <taxon>Corallococcus</taxon>
    </lineage>
</organism>
<dbReference type="PANTHER" id="PTHR30294">
    <property type="entry name" value="MEMBRANE COMPONENT OF ABC TRANSPORTER YHHJ-RELATED"/>
    <property type="match status" value="1"/>
</dbReference>
<dbReference type="Pfam" id="PF12698">
    <property type="entry name" value="ABC2_membrane_3"/>
    <property type="match status" value="1"/>
</dbReference>
<evidence type="ECO:0000313" key="10">
    <source>
        <dbReference type="EMBL" id="RKH04143.1"/>
    </source>
</evidence>
<feature type="transmembrane region" description="Helical" evidence="8">
    <location>
        <begin position="182"/>
        <end position="203"/>
    </location>
</feature>
<comment type="caution">
    <text evidence="10">The sequence shown here is derived from an EMBL/GenBank/DDBJ whole genome shotgun (WGS) entry which is preliminary data.</text>
</comment>
<comment type="similarity">
    <text evidence="2">Belongs to the ABC-2 integral membrane protein family.</text>
</comment>
<dbReference type="PROSITE" id="PS51012">
    <property type="entry name" value="ABC_TM2"/>
    <property type="match status" value="1"/>
</dbReference>
<keyword evidence="5 8" id="KW-0812">Transmembrane</keyword>
<dbReference type="GO" id="GO:0140359">
    <property type="term" value="F:ABC-type transporter activity"/>
    <property type="evidence" value="ECO:0007669"/>
    <property type="project" value="InterPro"/>
</dbReference>
<evidence type="ECO:0000256" key="3">
    <source>
        <dbReference type="ARBA" id="ARBA00022448"/>
    </source>
</evidence>
<evidence type="ECO:0000256" key="8">
    <source>
        <dbReference type="SAM" id="Phobius"/>
    </source>
</evidence>
<dbReference type="Gene3D" id="3.40.1710.10">
    <property type="entry name" value="abc type-2 transporter like domain"/>
    <property type="match status" value="1"/>
</dbReference>
<evidence type="ECO:0000256" key="1">
    <source>
        <dbReference type="ARBA" id="ARBA00004651"/>
    </source>
</evidence>
<evidence type="ECO:0000313" key="11">
    <source>
        <dbReference type="Proteomes" id="UP000268313"/>
    </source>
</evidence>
<gene>
    <name evidence="10" type="ORF">D7X32_12075</name>
</gene>
<evidence type="ECO:0000256" key="5">
    <source>
        <dbReference type="ARBA" id="ARBA00022692"/>
    </source>
</evidence>
<protein>
    <submittedName>
        <fullName evidence="10">ABC transporter permease</fullName>
    </submittedName>
</protein>
<evidence type="ECO:0000256" key="6">
    <source>
        <dbReference type="ARBA" id="ARBA00022989"/>
    </source>
</evidence>
<feature type="transmembrane region" description="Helical" evidence="8">
    <location>
        <begin position="355"/>
        <end position="371"/>
    </location>
</feature>
<keyword evidence="11" id="KW-1185">Reference proteome</keyword>
<evidence type="ECO:0000256" key="2">
    <source>
        <dbReference type="ARBA" id="ARBA00007783"/>
    </source>
</evidence>
<keyword evidence="6 8" id="KW-1133">Transmembrane helix</keyword>
<dbReference type="AlphaFoldDB" id="A0A3A8K7L4"/>
<dbReference type="PANTHER" id="PTHR30294:SF29">
    <property type="entry name" value="MULTIDRUG ABC TRANSPORTER PERMEASE YBHS-RELATED"/>
    <property type="match status" value="1"/>
</dbReference>
<name>A0A3A8K7L4_9BACT</name>
<sequence>MTGSLPRILAVLLKEFTQLRRDRITYAMILLMPVMQLLIFGYAINMDPRHLPAAVLSHDTSTLANSVVATLERTGYVDVRYLPRSDEELDQLIRRGQVMLGITIPPDFTRRLLKGERPQILAEADASDPQAAAGALAAVSVLPTEALRNERLGLGTPRSAAPAFEVVVHRRYNPESRSPFHIVPGLLGIILSMTLVMMTAMAVTRERERGTMETLLSTPATPAEIMVGKLTPYVVVGLVQTVVVLGMARGLFSVPMARTPAGWLALACGIVLFIVGNLSLGYLISTVARSQLQAMQMSMFYMLPSIFLSGFAFPFLGLPPWARVLGEIIPVTHFLRIVRGALLKDQVLADMGNDLLALGLFVLGVAGVALARSRTTLD</sequence>
<keyword evidence="7 8" id="KW-0472">Membrane</keyword>
<dbReference type="InterPro" id="IPR013525">
    <property type="entry name" value="ABC2_TM"/>
</dbReference>
<proteinExistence type="inferred from homology"/>
<dbReference type="GO" id="GO:0005886">
    <property type="term" value="C:plasma membrane"/>
    <property type="evidence" value="ECO:0007669"/>
    <property type="project" value="UniProtKB-SubCell"/>
</dbReference>
<feature type="transmembrane region" description="Helical" evidence="8">
    <location>
        <begin position="233"/>
        <end position="252"/>
    </location>
</feature>
<dbReference type="InterPro" id="IPR051449">
    <property type="entry name" value="ABC-2_transporter_component"/>
</dbReference>
<keyword evidence="3" id="KW-0813">Transport</keyword>
<accession>A0A3A8K7L4</accession>
<comment type="subcellular location">
    <subcellularLocation>
        <location evidence="1">Cell membrane</location>
        <topology evidence="1">Multi-pass membrane protein</topology>
    </subcellularLocation>
</comment>
<feature type="transmembrane region" description="Helical" evidence="8">
    <location>
        <begin position="24"/>
        <end position="44"/>
    </location>
</feature>
<keyword evidence="4" id="KW-1003">Cell membrane</keyword>
<feature type="transmembrane region" description="Helical" evidence="8">
    <location>
        <begin position="300"/>
        <end position="318"/>
    </location>
</feature>
<dbReference type="InterPro" id="IPR047817">
    <property type="entry name" value="ABC2_TM_bact-type"/>
</dbReference>
<evidence type="ECO:0000256" key="7">
    <source>
        <dbReference type="ARBA" id="ARBA00023136"/>
    </source>
</evidence>
<dbReference type="RefSeq" id="WP_120602673.1">
    <property type="nucleotide sequence ID" value="NZ_JABFJX010000101.1"/>
</dbReference>